<dbReference type="Gramene" id="OMO74441">
    <property type="protein sequence ID" value="OMO74441"/>
    <property type="gene ID" value="CCACVL1_16707"/>
</dbReference>
<dbReference type="Proteomes" id="UP000188268">
    <property type="component" value="Unassembled WGS sequence"/>
</dbReference>
<reference evidence="1 2" key="1">
    <citation type="submission" date="2013-09" db="EMBL/GenBank/DDBJ databases">
        <title>Corchorus capsularis genome sequencing.</title>
        <authorList>
            <person name="Alam M."/>
            <person name="Haque M.S."/>
            <person name="Islam M.S."/>
            <person name="Emdad E.M."/>
            <person name="Islam M.M."/>
            <person name="Ahmed B."/>
            <person name="Halim A."/>
            <person name="Hossen Q.M.M."/>
            <person name="Hossain M.Z."/>
            <person name="Ahmed R."/>
            <person name="Khan M.M."/>
            <person name="Islam R."/>
            <person name="Rashid M.M."/>
            <person name="Khan S.A."/>
            <person name="Rahman M.S."/>
            <person name="Alam M."/>
        </authorList>
    </citation>
    <scope>NUCLEOTIDE SEQUENCE [LARGE SCALE GENOMIC DNA]</scope>
    <source>
        <strain evidence="2">cv. CVL-1</strain>
        <tissue evidence="1">Whole seedling</tissue>
    </source>
</reference>
<evidence type="ECO:0000313" key="1">
    <source>
        <dbReference type="EMBL" id="OMO74441.1"/>
    </source>
</evidence>
<evidence type="ECO:0008006" key="3">
    <source>
        <dbReference type="Google" id="ProtNLM"/>
    </source>
</evidence>
<proteinExistence type="predicted"/>
<sequence>MAGISIFQLAPQGLNQVIRLRITRIWDCTVPTGQRGQPIHIQIGQRDVEHFRALLIEGALYLLSGFRVSRPNISLIAVPN</sequence>
<dbReference type="AlphaFoldDB" id="A0A1R3HW40"/>
<name>A0A1R3HW40_COCAP</name>
<dbReference type="OrthoDB" id="1931061at2759"/>
<accession>A0A1R3HW40</accession>
<gene>
    <name evidence="1" type="ORF">CCACVL1_16707</name>
</gene>
<dbReference type="EMBL" id="AWWV01011106">
    <property type="protein sequence ID" value="OMO74441.1"/>
    <property type="molecule type" value="Genomic_DNA"/>
</dbReference>
<protein>
    <recommendedName>
        <fullName evidence="3">Nucleic acid-binding protein</fullName>
    </recommendedName>
</protein>
<comment type="caution">
    <text evidence="1">The sequence shown here is derived from an EMBL/GenBank/DDBJ whole genome shotgun (WGS) entry which is preliminary data.</text>
</comment>
<organism evidence="1 2">
    <name type="scientific">Corchorus capsularis</name>
    <name type="common">Jute</name>
    <dbReference type="NCBI Taxonomy" id="210143"/>
    <lineage>
        <taxon>Eukaryota</taxon>
        <taxon>Viridiplantae</taxon>
        <taxon>Streptophyta</taxon>
        <taxon>Embryophyta</taxon>
        <taxon>Tracheophyta</taxon>
        <taxon>Spermatophyta</taxon>
        <taxon>Magnoliopsida</taxon>
        <taxon>eudicotyledons</taxon>
        <taxon>Gunneridae</taxon>
        <taxon>Pentapetalae</taxon>
        <taxon>rosids</taxon>
        <taxon>malvids</taxon>
        <taxon>Malvales</taxon>
        <taxon>Malvaceae</taxon>
        <taxon>Grewioideae</taxon>
        <taxon>Apeibeae</taxon>
        <taxon>Corchorus</taxon>
    </lineage>
</organism>
<keyword evidence="2" id="KW-1185">Reference proteome</keyword>
<evidence type="ECO:0000313" key="2">
    <source>
        <dbReference type="Proteomes" id="UP000188268"/>
    </source>
</evidence>